<dbReference type="SUPFAM" id="SSF48452">
    <property type="entry name" value="TPR-like"/>
    <property type="match status" value="3"/>
</dbReference>
<gene>
    <name evidence="4" type="ORF">FA15DRAFT_669021</name>
</gene>
<dbReference type="InterPro" id="IPR056884">
    <property type="entry name" value="NPHP3-like_N"/>
</dbReference>
<keyword evidence="1" id="KW-0677">Repeat</keyword>
<keyword evidence="5" id="KW-1185">Reference proteome</keyword>
<evidence type="ECO:0000256" key="1">
    <source>
        <dbReference type="ARBA" id="ARBA00022737"/>
    </source>
</evidence>
<protein>
    <submittedName>
        <fullName evidence="4">TPR-like protein</fullName>
    </submittedName>
</protein>
<dbReference type="InterPro" id="IPR019734">
    <property type="entry name" value="TPR_rpt"/>
</dbReference>
<organism evidence="4 5">
    <name type="scientific">Coprinopsis marcescibilis</name>
    <name type="common">Agaric fungus</name>
    <name type="synonym">Psathyrella marcescibilis</name>
    <dbReference type="NCBI Taxonomy" id="230819"/>
    <lineage>
        <taxon>Eukaryota</taxon>
        <taxon>Fungi</taxon>
        <taxon>Dikarya</taxon>
        <taxon>Basidiomycota</taxon>
        <taxon>Agaricomycotina</taxon>
        <taxon>Agaricomycetes</taxon>
        <taxon>Agaricomycetidae</taxon>
        <taxon>Agaricales</taxon>
        <taxon>Agaricineae</taxon>
        <taxon>Psathyrellaceae</taxon>
        <taxon>Coprinopsis</taxon>
    </lineage>
</organism>
<name>A0A5C3KWB6_COPMA</name>
<accession>A0A5C3KWB6</accession>
<dbReference type="PANTHER" id="PTHR19959">
    <property type="entry name" value="KINESIN LIGHT CHAIN"/>
    <property type="match status" value="1"/>
</dbReference>
<feature type="domain" description="Nephrocystin 3-like N-terminal" evidence="3">
    <location>
        <begin position="133"/>
        <end position="277"/>
    </location>
</feature>
<dbReference type="OrthoDB" id="3038309at2759"/>
<evidence type="ECO:0000256" key="2">
    <source>
        <dbReference type="SAM" id="MobiDB-lite"/>
    </source>
</evidence>
<feature type="compositionally biased region" description="Polar residues" evidence="2">
    <location>
        <begin position="26"/>
        <end position="39"/>
    </location>
</feature>
<sequence length="1376" mass="153197">MHKFKVLRRTLRVWKSVGEDTGPRQEMTNTNTGASSSQMTGSFAGASNFSIQDSQFNVVGGNMVHSTINVTNVTNVTQEIQESYSCTDAEICEALRRLNDPVGCSWNASRVCLVGTRTVHIEEISVWEAATSSCNSAEIYVVADSAGSGKSALAHTISQKARREGTLVSSFFFDQMKQHSTPSNMMAALIRGLCDVSDSVKRQIGEIIAKDHSLANADPIQQFEEIVLPICPALPQGRRFTVTIDALDEDHSSIIVTILRDWVPRLPPSFRIFLTTRPESRIMKQLEKQPHIRLSSNSLTGLSQLQDVKLFITASLSKTKYGPSISAKLLEAFIAKSEGLFLWATMVLRHIDDAYDPAGELQDIIAGSSDDWKEADGAVKQLDSLYQRILLKLRWTDRRFVEKYKIVMGALVTLKEPLSAAGLAALYESDCIAVDDIHRICGLLQPLLRDYSSEDPQKPIQLLHLSVQEYLTQRASLPYRLDCDEHHSRLGYLALRIIKSHLTSQNVPILGYTDGEWFRDITSVPPPIPPLLKDDVLEQLWYSCQHVGTHMETMPTTGTTSLHAEFGFQVLVNEPRSILEVTASMGSLIKISPLKKLALVLSGSTLESSSIRRTAAIYCAVARCLVPLNRFVEARPLIEDAVSLYRDLFSEDTEDAVLGREFALSLYNLSVTLQHFGSHEEGRRIAQEGIGIVRRLAHIQPLHFQALLSKLLRTCSVLFSKAGLHENALGMALEDTEITRKLTGSHLSQDLAQSLSNLRDIHMELDRHEDAIPPIVEAVQIYRQLTSSDPEKYNVALADSLYKHSQSLCVNGNYTDALGPAQESLAIRQTLAKEDPEASDEQLVLTLRRVSYILLRCKRSSDAIPTSIGAVAVGRRLAAKDEQFQSQLAHSLHLYGANLSMIGKPFEAIEATKEAVAIRRRLISQGRISMIDTEESLGLSLHNLGCQLGKLDDYDNAILPALESIEINRRLVATNLTKYEGQLSDSLRGYSFYLSNMGRNIEAVEAVRESLQIRRRMAASRSNSAEMDEPLAGTLCSLAYYLGQGKFYDEALPFDREAIEIWRRVVNRDTSFEKHLASSLHNFGVDLSMLDQYVEAIGCTTEAVDIYRRLASLDGENALNYFAKSLENLATILCACDRSVEAKPFSLEAIEIRRRLVEKDVNSEDHLAASLHILASCLPAKGQNAEAIVYRNEEVAIRRRLVERKKTPLNKLELAQSLNEYAWCLTQTSGPYSDAVAYAQESAAKYRQILAEKPGDAEISLDLANVMDTKAHALNLCQRYDEAIKVSEEGLILCVKKGEGEPSVNFFDFPANVLHQRCAEAFYSIGRYEDALRHVEEAVVIGRRLVVEGNTGRDRETLSESLVLLEKIRSHLETPT</sequence>
<evidence type="ECO:0000259" key="3">
    <source>
        <dbReference type="Pfam" id="PF24883"/>
    </source>
</evidence>
<evidence type="ECO:0000313" key="4">
    <source>
        <dbReference type="EMBL" id="TFK24961.1"/>
    </source>
</evidence>
<dbReference type="SMART" id="SM00028">
    <property type="entry name" value="TPR"/>
    <property type="match status" value="7"/>
</dbReference>
<dbReference type="Pfam" id="PF24883">
    <property type="entry name" value="NPHP3_N"/>
    <property type="match status" value="1"/>
</dbReference>
<dbReference type="Gene3D" id="1.25.40.10">
    <property type="entry name" value="Tetratricopeptide repeat domain"/>
    <property type="match status" value="5"/>
</dbReference>
<dbReference type="EMBL" id="ML210192">
    <property type="protein sequence ID" value="TFK24961.1"/>
    <property type="molecule type" value="Genomic_DNA"/>
</dbReference>
<dbReference type="SUPFAM" id="SSF52540">
    <property type="entry name" value="P-loop containing nucleoside triphosphate hydrolases"/>
    <property type="match status" value="1"/>
</dbReference>
<feature type="region of interest" description="Disordered" evidence="2">
    <location>
        <begin position="17"/>
        <end position="39"/>
    </location>
</feature>
<reference evidence="4 5" key="1">
    <citation type="journal article" date="2019" name="Nat. Ecol. Evol.">
        <title>Megaphylogeny resolves global patterns of mushroom evolution.</title>
        <authorList>
            <person name="Varga T."/>
            <person name="Krizsan K."/>
            <person name="Foldi C."/>
            <person name="Dima B."/>
            <person name="Sanchez-Garcia M."/>
            <person name="Sanchez-Ramirez S."/>
            <person name="Szollosi G.J."/>
            <person name="Szarkandi J.G."/>
            <person name="Papp V."/>
            <person name="Albert L."/>
            <person name="Andreopoulos W."/>
            <person name="Angelini C."/>
            <person name="Antonin V."/>
            <person name="Barry K.W."/>
            <person name="Bougher N.L."/>
            <person name="Buchanan P."/>
            <person name="Buyck B."/>
            <person name="Bense V."/>
            <person name="Catcheside P."/>
            <person name="Chovatia M."/>
            <person name="Cooper J."/>
            <person name="Damon W."/>
            <person name="Desjardin D."/>
            <person name="Finy P."/>
            <person name="Geml J."/>
            <person name="Haridas S."/>
            <person name="Hughes K."/>
            <person name="Justo A."/>
            <person name="Karasinski D."/>
            <person name="Kautmanova I."/>
            <person name="Kiss B."/>
            <person name="Kocsube S."/>
            <person name="Kotiranta H."/>
            <person name="LaButti K.M."/>
            <person name="Lechner B.E."/>
            <person name="Liimatainen K."/>
            <person name="Lipzen A."/>
            <person name="Lukacs Z."/>
            <person name="Mihaltcheva S."/>
            <person name="Morgado L.N."/>
            <person name="Niskanen T."/>
            <person name="Noordeloos M.E."/>
            <person name="Ohm R.A."/>
            <person name="Ortiz-Santana B."/>
            <person name="Ovrebo C."/>
            <person name="Racz N."/>
            <person name="Riley R."/>
            <person name="Savchenko A."/>
            <person name="Shiryaev A."/>
            <person name="Soop K."/>
            <person name="Spirin V."/>
            <person name="Szebenyi C."/>
            <person name="Tomsovsky M."/>
            <person name="Tulloss R.E."/>
            <person name="Uehling J."/>
            <person name="Grigoriev I.V."/>
            <person name="Vagvolgyi C."/>
            <person name="Papp T."/>
            <person name="Martin F.M."/>
            <person name="Miettinen O."/>
            <person name="Hibbett D.S."/>
            <person name="Nagy L.G."/>
        </authorList>
    </citation>
    <scope>NUCLEOTIDE SEQUENCE [LARGE SCALE GENOMIC DNA]</scope>
    <source>
        <strain evidence="4 5">CBS 121175</strain>
    </source>
</reference>
<dbReference type="InterPro" id="IPR027417">
    <property type="entry name" value="P-loop_NTPase"/>
</dbReference>
<dbReference type="PANTHER" id="PTHR19959:SF119">
    <property type="entry name" value="FUNGAL LIPASE-LIKE DOMAIN-CONTAINING PROTEIN"/>
    <property type="match status" value="1"/>
</dbReference>
<evidence type="ECO:0000313" key="5">
    <source>
        <dbReference type="Proteomes" id="UP000307440"/>
    </source>
</evidence>
<proteinExistence type="predicted"/>
<dbReference type="Proteomes" id="UP000307440">
    <property type="component" value="Unassembled WGS sequence"/>
</dbReference>
<dbReference type="InterPro" id="IPR011990">
    <property type="entry name" value="TPR-like_helical_dom_sf"/>
</dbReference>
<dbReference type="Pfam" id="PF13374">
    <property type="entry name" value="TPR_10"/>
    <property type="match status" value="2"/>
</dbReference>